<feature type="domain" description="RRM" evidence="3">
    <location>
        <begin position="18"/>
        <end position="99"/>
    </location>
</feature>
<dbReference type="AlphaFoldDB" id="A0A8B8FJI4"/>
<accession>A0A8B8FJI4</accession>
<evidence type="ECO:0000313" key="5">
    <source>
        <dbReference type="RefSeq" id="XP_025411069.1"/>
    </source>
</evidence>
<reference evidence="5" key="1">
    <citation type="submission" date="2025-08" db="UniProtKB">
        <authorList>
            <consortium name="RefSeq"/>
        </authorList>
    </citation>
    <scope>IDENTIFICATION</scope>
    <source>
        <tissue evidence="5">Whole body</tissue>
    </source>
</reference>
<evidence type="ECO:0000256" key="1">
    <source>
        <dbReference type="ARBA" id="ARBA00022884"/>
    </source>
</evidence>
<evidence type="ECO:0000256" key="2">
    <source>
        <dbReference type="PROSITE-ProRule" id="PRU00176"/>
    </source>
</evidence>
<dbReference type="GO" id="GO:0003723">
    <property type="term" value="F:RNA binding"/>
    <property type="evidence" value="ECO:0007669"/>
    <property type="project" value="UniProtKB-UniRule"/>
</dbReference>
<dbReference type="PANTHER" id="PTHR21245">
    <property type="entry name" value="HETEROGENEOUS NUCLEAR RIBONUCLEOPROTEIN"/>
    <property type="match status" value="1"/>
</dbReference>
<evidence type="ECO:0000259" key="3">
    <source>
        <dbReference type="PROSITE" id="PS50102"/>
    </source>
</evidence>
<dbReference type="PROSITE" id="PS50102">
    <property type="entry name" value="RRM"/>
    <property type="match status" value="2"/>
</dbReference>
<keyword evidence="4" id="KW-1185">Reference proteome</keyword>
<sequence>MTNRSESISTTKDDSQKCRLYVGYLPKLKTEKEILDEVSCITRGHLVRVITYKNFDDPSMHRGFCFLDYRSVAAVTDAKRALSKQKVFGCKTKVDWVDPESQVDADTMAKVRILFVKQYGGVLHERVLAKMFGRYGVVEHVKNLKNYAFVHFERREDAQSAMEALDCSRDVASGVCLDVAWAKPPVDKKMRQRMLRNWEHRVRKSAVAASSQPVRYVP</sequence>
<organism evidence="4 5">
    <name type="scientific">Sipha flava</name>
    <name type="common">yellow sugarcane aphid</name>
    <dbReference type="NCBI Taxonomy" id="143950"/>
    <lineage>
        <taxon>Eukaryota</taxon>
        <taxon>Metazoa</taxon>
        <taxon>Ecdysozoa</taxon>
        <taxon>Arthropoda</taxon>
        <taxon>Hexapoda</taxon>
        <taxon>Insecta</taxon>
        <taxon>Pterygota</taxon>
        <taxon>Neoptera</taxon>
        <taxon>Paraneoptera</taxon>
        <taxon>Hemiptera</taxon>
        <taxon>Sternorrhyncha</taxon>
        <taxon>Aphidomorpha</taxon>
        <taxon>Aphidoidea</taxon>
        <taxon>Aphididae</taxon>
        <taxon>Sipha</taxon>
    </lineage>
</organism>
<protein>
    <submittedName>
        <fullName evidence="5">Heterogeneous nuclear ribonucleoprotein Q-like</fullName>
    </submittedName>
</protein>
<dbReference type="Proteomes" id="UP000694846">
    <property type="component" value="Unplaced"/>
</dbReference>
<dbReference type="SMART" id="SM00360">
    <property type="entry name" value="RRM"/>
    <property type="match status" value="2"/>
</dbReference>
<proteinExistence type="predicted"/>
<dbReference type="GeneID" id="112683998"/>
<name>A0A8B8FJI4_9HEMI</name>
<dbReference type="InterPro" id="IPR000504">
    <property type="entry name" value="RRM_dom"/>
</dbReference>
<dbReference type="RefSeq" id="XP_025411069.1">
    <property type="nucleotide sequence ID" value="XM_025555284.1"/>
</dbReference>
<dbReference type="Pfam" id="PF00076">
    <property type="entry name" value="RRM_1"/>
    <property type="match status" value="2"/>
</dbReference>
<dbReference type="OrthoDB" id="3800936at2759"/>
<dbReference type="Gene3D" id="3.30.70.330">
    <property type="match status" value="2"/>
</dbReference>
<feature type="domain" description="RRM" evidence="3">
    <location>
        <begin position="112"/>
        <end position="184"/>
    </location>
</feature>
<dbReference type="InterPro" id="IPR012677">
    <property type="entry name" value="Nucleotide-bd_a/b_plait_sf"/>
</dbReference>
<evidence type="ECO:0000313" key="4">
    <source>
        <dbReference type="Proteomes" id="UP000694846"/>
    </source>
</evidence>
<gene>
    <name evidence="5" type="primary">LOC112683998</name>
</gene>
<keyword evidence="1 2" id="KW-0694">RNA-binding</keyword>
<dbReference type="InterPro" id="IPR035979">
    <property type="entry name" value="RBD_domain_sf"/>
</dbReference>
<dbReference type="SUPFAM" id="SSF54928">
    <property type="entry name" value="RNA-binding domain, RBD"/>
    <property type="match status" value="1"/>
</dbReference>